<dbReference type="GO" id="GO:0000902">
    <property type="term" value="P:cell morphogenesis"/>
    <property type="evidence" value="ECO:0007669"/>
    <property type="project" value="InterPro"/>
</dbReference>
<dbReference type="NCBIfam" id="NF010539">
    <property type="entry name" value="PRK13927.1"/>
    <property type="match status" value="1"/>
</dbReference>
<proteinExistence type="inferred from homology"/>
<dbReference type="InterPro" id="IPR004753">
    <property type="entry name" value="MreB"/>
</dbReference>
<dbReference type="HAMAP" id="MF_02207">
    <property type="entry name" value="MreB"/>
    <property type="match status" value="1"/>
</dbReference>
<organism evidence="7 8">
    <name type="scientific">Candidatus Woykebacteria bacterium RBG_13_40_15</name>
    <dbReference type="NCBI Taxonomy" id="1802593"/>
    <lineage>
        <taxon>Bacteria</taxon>
        <taxon>Candidatus Woykeibacteriota</taxon>
    </lineage>
</organism>
<dbReference type="Pfam" id="PF06723">
    <property type="entry name" value="MreB_Mbl"/>
    <property type="match status" value="1"/>
</dbReference>
<reference evidence="7 8" key="1">
    <citation type="journal article" date="2016" name="Nat. Commun.">
        <title>Thousands of microbial genomes shed light on interconnected biogeochemical processes in an aquifer system.</title>
        <authorList>
            <person name="Anantharaman K."/>
            <person name="Brown C.T."/>
            <person name="Hug L.A."/>
            <person name="Sharon I."/>
            <person name="Castelle C.J."/>
            <person name="Probst A.J."/>
            <person name="Thomas B.C."/>
            <person name="Singh A."/>
            <person name="Wilkins M.J."/>
            <person name="Karaoz U."/>
            <person name="Brodie E.L."/>
            <person name="Williams K.H."/>
            <person name="Hubbard S.S."/>
            <person name="Banfield J.F."/>
        </authorList>
    </citation>
    <scope>NUCLEOTIDE SEQUENCE [LARGE SCALE GENOMIC DNA]</scope>
</reference>
<feature type="binding site" evidence="6">
    <location>
        <begin position="19"/>
        <end position="21"/>
    </location>
    <ligand>
        <name>ATP</name>
        <dbReference type="ChEBI" id="CHEBI:30616"/>
    </ligand>
</feature>
<comment type="function">
    <text evidence="6">Forms membrane-associated dynamic filaments that are essential for cell shape determination. Acts by regulating cell wall synthesis and cell elongation, and thus cell shape. A feedback loop between cell geometry and MreB localization may maintain elongated cell shape by targeting cell wall growth to regions of negative cell wall curvature.</text>
</comment>
<dbReference type="GO" id="GO:0005737">
    <property type="term" value="C:cytoplasm"/>
    <property type="evidence" value="ECO:0007669"/>
    <property type="project" value="UniProtKB-SubCell"/>
</dbReference>
<dbReference type="PANTHER" id="PTHR42749">
    <property type="entry name" value="CELL SHAPE-DETERMINING PROTEIN MREB"/>
    <property type="match status" value="1"/>
</dbReference>
<gene>
    <name evidence="6" type="primary">mreB</name>
    <name evidence="7" type="ORF">A2172_02470</name>
</gene>
<keyword evidence="2 6" id="KW-0547">Nucleotide-binding</keyword>
<keyword evidence="3 6" id="KW-0067">ATP-binding</keyword>
<comment type="similarity">
    <text evidence="5 6">Belongs to the FtsA/MreB family.</text>
</comment>
<evidence type="ECO:0000256" key="1">
    <source>
        <dbReference type="ARBA" id="ARBA00022490"/>
    </source>
</evidence>
<evidence type="ECO:0000256" key="5">
    <source>
        <dbReference type="ARBA" id="ARBA00023458"/>
    </source>
</evidence>
<name>A0A1G1W6E8_9BACT</name>
<dbReference type="PANTHER" id="PTHR42749:SF1">
    <property type="entry name" value="CELL SHAPE-DETERMINING PROTEIN MREB"/>
    <property type="match status" value="1"/>
</dbReference>
<dbReference type="GO" id="GO:0008360">
    <property type="term" value="P:regulation of cell shape"/>
    <property type="evidence" value="ECO:0007669"/>
    <property type="project" value="UniProtKB-UniRule"/>
</dbReference>
<dbReference type="NCBIfam" id="TIGR00904">
    <property type="entry name" value="mreB"/>
    <property type="match status" value="1"/>
</dbReference>
<keyword evidence="1 6" id="KW-0963">Cytoplasm</keyword>
<dbReference type="InterPro" id="IPR056546">
    <property type="entry name" value="MreB_MamK-like"/>
</dbReference>
<evidence type="ECO:0000256" key="6">
    <source>
        <dbReference type="HAMAP-Rule" id="MF_02207"/>
    </source>
</evidence>
<dbReference type="Proteomes" id="UP000176631">
    <property type="component" value="Unassembled WGS sequence"/>
</dbReference>
<evidence type="ECO:0000256" key="3">
    <source>
        <dbReference type="ARBA" id="ARBA00022840"/>
    </source>
</evidence>
<dbReference type="PRINTS" id="PR01652">
    <property type="entry name" value="SHAPEPROTEIN"/>
</dbReference>
<feature type="binding site" evidence="6">
    <location>
        <begin position="295"/>
        <end position="298"/>
    </location>
    <ligand>
        <name>ATP</name>
        <dbReference type="ChEBI" id="CHEBI:30616"/>
    </ligand>
</feature>
<dbReference type="CDD" id="cd10225">
    <property type="entry name" value="ASKHA_NBD_MreB-like"/>
    <property type="match status" value="1"/>
</dbReference>
<evidence type="ECO:0000313" key="7">
    <source>
        <dbReference type="EMBL" id="OGY23266.1"/>
    </source>
</evidence>
<feature type="binding site" evidence="6">
    <location>
        <begin position="167"/>
        <end position="169"/>
    </location>
    <ligand>
        <name>ATP</name>
        <dbReference type="ChEBI" id="CHEBI:30616"/>
    </ligand>
</feature>
<dbReference type="STRING" id="1802593.A2172_02470"/>
<keyword evidence="4 6" id="KW-0133">Cell shape</keyword>
<evidence type="ECO:0000256" key="2">
    <source>
        <dbReference type="ARBA" id="ARBA00022741"/>
    </source>
</evidence>
<feature type="binding site" evidence="6">
    <location>
        <begin position="215"/>
        <end position="218"/>
    </location>
    <ligand>
        <name>ATP</name>
        <dbReference type="ChEBI" id="CHEBI:30616"/>
    </ligand>
</feature>
<sequence length="348" mass="37090">MFDRFWGTFSHDIGIDLGTANTLVYVVGKGIMIREPTVVAAHKKTKHILAIGGEAKKMLGKTPPTIIAARPLKDGVISDLDLAEALLKYFIVKVHQNPGSLPKIPRPRVAIGVPSGVTEVESRAVQDAARSAGAREVYLVDEPMAAALGAELPIDEPSGNMVVDIGGGTTEMALISLGGVVVSKSLRVAGDEMDEDIINYLRMRYNLLLGPRTAEEIKISAGSAYPVGKESKITVRGRDLASGLPSKVTISTAEIREALSNTLRSIIEAIKDVVEESPPELVSDISEKGIYLTGGGALLKGLSQLLAKETKMPVILAEEPLTTVVRGTVRILNDKKLLKKAIFAGSVR</sequence>
<comment type="subcellular location">
    <subcellularLocation>
        <location evidence="6">Cytoplasm</location>
    </subcellularLocation>
    <text evidence="6">Membrane-associated.</text>
</comment>
<accession>A0A1G1W6E8</accession>
<comment type="caution">
    <text evidence="7">The sequence shown here is derived from an EMBL/GenBank/DDBJ whole genome shotgun (WGS) entry which is preliminary data.</text>
</comment>
<evidence type="ECO:0000256" key="4">
    <source>
        <dbReference type="ARBA" id="ARBA00022960"/>
    </source>
</evidence>
<dbReference type="EMBL" id="MHCP01000028">
    <property type="protein sequence ID" value="OGY23266.1"/>
    <property type="molecule type" value="Genomic_DNA"/>
</dbReference>
<dbReference type="Gene3D" id="3.30.420.40">
    <property type="match status" value="2"/>
</dbReference>
<dbReference type="AlphaFoldDB" id="A0A1G1W6E8"/>
<protein>
    <recommendedName>
        <fullName evidence="6">Cell shape-determining protein MreB</fullName>
    </recommendedName>
</protein>
<evidence type="ECO:0000313" key="8">
    <source>
        <dbReference type="Proteomes" id="UP000176631"/>
    </source>
</evidence>
<dbReference type="SUPFAM" id="SSF53067">
    <property type="entry name" value="Actin-like ATPase domain"/>
    <property type="match status" value="2"/>
</dbReference>
<dbReference type="InterPro" id="IPR043129">
    <property type="entry name" value="ATPase_NBD"/>
</dbReference>
<comment type="subunit">
    <text evidence="6">Forms polymers.</text>
</comment>
<dbReference type="GO" id="GO:0005524">
    <property type="term" value="F:ATP binding"/>
    <property type="evidence" value="ECO:0007669"/>
    <property type="project" value="UniProtKB-KW"/>
</dbReference>